<dbReference type="Gene3D" id="3.40.50.1820">
    <property type="entry name" value="alpha/beta hydrolase"/>
    <property type="match status" value="1"/>
</dbReference>
<dbReference type="InterPro" id="IPR016292">
    <property type="entry name" value="Epoxide_hydrolase"/>
</dbReference>
<dbReference type="PIRSF" id="PIRSF001112">
    <property type="entry name" value="Epoxide_hydrolase"/>
    <property type="match status" value="1"/>
</dbReference>
<keyword evidence="3 5" id="KW-0378">Hydrolase</keyword>
<gene>
    <name evidence="5" type="ORF">P5G50_06595</name>
</gene>
<dbReference type="SUPFAM" id="SSF53474">
    <property type="entry name" value="alpha/beta-Hydrolases"/>
    <property type="match status" value="1"/>
</dbReference>
<protein>
    <submittedName>
        <fullName evidence="5">Epoxide hydrolase</fullName>
    </submittedName>
</protein>
<name>A0ABT8K9J7_9MICO</name>
<dbReference type="Proteomes" id="UP001174208">
    <property type="component" value="Unassembled WGS sequence"/>
</dbReference>
<dbReference type="InterPro" id="IPR000639">
    <property type="entry name" value="Epox_hydrolase-like"/>
</dbReference>
<evidence type="ECO:0000259" key="4">
    <source>
        <dbReference type="Pfam" id="PF06441"/>
    </source>
</evidence>
<dbReference type="EMBL" id="JAROCF010000001">
    <property type="protein sequence ID" value="MDN4614118.1"/>
    <property type="molecule type" value="Genomic_DNA"/>
</dbReference>
<evidence type="ECO:0000256" key="1">
    <source>
        <dbReference type="ARBA" id="ARBA00010088"/>
    </source>
</evidence>
<feature type="domain" description="Epoxide hydrolase N-terminal" evidence="4">
    <location>
        <begin position="15"/>
        <end position="111"/>
    </location>
</feature>
<keyword evidence="2" id="KW-0058">Aromatic hydrocarbons catabolism</keyword>
<dbReference type="InterPro" id="IPR010497">
    <property type="entry name" value="Epoxide_hydro_N"/>
</dbReference>
<comment type="caution">
    <text evidence="5">The sequence shown here is derived from an EMBL/GenBank/DDBJ whole genome shotgun (WGS) entry which is preliminary data.</text>
</comment>
<proteinExistence type="inferred from homology"/>
<evidence type="ECO:0000313" key="5">
    <source>
        <dbReference type="EMBL" id="MDN4614118.1"/>
    </source>
</evidence>
<dbReference type="Pfam" id="PF06441">
    <property type="entry name" value="EHN"/>
    <property type="match status" value="1"/>
</dbReference>
<organism evidence="5 6">
    <name type="scientific">Leifsonia williamsii</name>
    <dbReference type="NCBI Taxonomy" id="3035919"/>
    <lineage>
        <taxon>Bacteria</taxon>
        <taxon>Bacillati</taxon>
        <taxon>Actinomycetota</taxon>
        <taxon>Actinomycetes</taxon>
        <taxon>Micrococcales</taxon>
        <taxon>Microbacteriaceae</taxon>
        <taxon>Leifsonia</taxon>
    </lineage>
</organism>
<dbReference type="PRINTS" id="PR00412">
    <property type="entry name" value="EPOXHYDRLASE"/>
</dbReference>
<evidence type="ECO:0000256" key="2">
    <source>
        <dbReference type="ARBA" id="ARBA00022797"/>
    </source>
</evidence>
<dbReference type="InterPro" id="IPR029058">
    <property type="entry name" value="AB_hydrolase_fold"/>
</dbReference>
<reference evidence="5" key="1">
    <citation type="submission" date="2023-06" db="EMBL/GenBank/DDBJ databases">
        <title>MT1 and MT2 Draft Genomes of Novel Species.</title>
        <authorList>
            <person name="Venkateswaran K."/>
        </authorList>
    </citation>
    <scope>NUCLEOTIDE SEQUENCE</scope>
    <source>
        <strain evidence="5">F6_8S_P_1B</strain>
    </source>
</reference>
<evidence type="ECO:0000313" key="6">
    <source>
        <dbReference type="Proteomes" id="UP001174208"/>
    </source>
</evidence>
<keyword evidence="6" id="KW-1185">Reference proteome</keyword>
<dbReference type="PANTHER" id="PTHR21661">
    <property type="entry name" value="EPOXIDE HYDROLASE 1-RELATED"/>
    <property type="match status" value="1"/>
</dbReference>
<dbReference type="GO" id="GO:0016787">
    <property type="term" value="F:hydrolase activity"/>
    <property type="evidence" value="ECO:0007669"/>
    <property type="project" value="UniProtKB-KW"/>
</dbReference>
<evidence type="ECO:0000256" key="3">
    <source>
        <dbReference type="ARBA" id="ARBA00022801"/>
    </source>
</evidence>
<accession>A0ABT8K9J7</accession>
<sequence>MVAVMEGPAAAPEAVSAAARDDLRERSRRFRAVATVDAAPWSLGADPAWLAELTRYWAEEYDGSRHEQELRSRPWALVDGDVPVRLIHHRVGADAPTALLLHGWPDSVLRFDRVVPLLADCNLIIPALPGFPFAAPVRGGGMPAREIGAAVGSAVAALGYRDYAVSAGDVGTDVAEGLLEAHPGTVSALHFTDISQYHFLHGLPTDLTEEEQRYVEHGRAWQAAEGGYMHEQGTKPATIATALGDSPAGLAAWIGEKLRSWTDCDGDLGTVFSRDEAVRWIEAYWHTGSIGTSFTPYAVASPKPEGRVEVPTVFTVFPRDLVNAPRSFAERIFDVREFRTLDRGGHFAAWEQPHDYAEGVRAALALR</sequence>
<dbReference type="PANTHER" id="PTHR21661:SF35">
    <property type="entry name" value="EPOXIDE HYDROLASE"/>
    <property type="match status" value="1"/>
</dbReference>
<comment type="similarity">
    <text evidence="1">Belongs to the peptidase S33 family.</text>
</comment>
<dbReference type="RefSeq" id="WP_301210572.1">
    <property type="nucleotide sequence ID" value="NZ_JAROCF010000001.1"/>
</dbReference>